<dbReference type="AlphaFoldDB" id="A0AAD5P494"/>
<evidence type="ECO:0000256" key="1">
    <source>
        <dbReference type="ARBA" id="ARBA00009995"/>
    </source>
</evidence>
<dbReference type="Proteomes" id="UP001064489">
    <property type="component" value="Chromosome 1"/>
</dbReference>
<feature type="domain" description="Glycosyltransferase N-terminal" evidence="6">
    <location>
        <begin position="11"/>
        <end position="44"/>
    </location>
</feature>
<dbReference type="GO" id="GO:0032787">
    <property type="term" value="P:monocarboxylic acid metabolic process"/>
    <property type="evidence" value="ECO:0007669"/>
    <property type="project" value="UniProtKB-ARBA"/>
</dbReference>
<dbReference type="GO" id="GO:0080044">
    <property type="term" value="F:quercetin 7-O-glucosyltransferase activity"/>
    <property type="evidence" value="ECO:0007669"/>
    <property type="project" value="TreeGrafter"/>
</dbReference>
<dbReference type="PANTHER" id="PTHR11926">
    <property type="entry name" value="GLUCOSYL/GLUCURONOSYL TRANSFERASES"/>
    <property type="match status" value="1"/>
</dbReference>
<dbReference type="FunFam" id="3.40.50.2000:FF:000019">
    <property type="entry name" value="Glycosyltransferase"/>
    <property type="match status" value="1"/>
</dbReference>
<evidence type="ECO:0000256" key="4">
    <source>
        <dbReference type="RuleBase" id="RU003718"/>
    </source>
</evidence>
<evidence type="ECO:0000313" key="8">
    <source>
        <dbReference type="Proteomes" id="UP001064489"/>
    </source>
</evidence>
<dbReference type="PROSITE" id="PS00375">
    <property type="entry name" value="UDPGT"/>
    <property type="match status" value="1"/>
</dbReference>
<dbReference type="InterPro" id="IPR002213">
    <property type="entry name" value="UDP_glucos_trans"/>
</dbReference>
<name>A0AAD5P494_ACENE</name>
<dbReference type="PANTHER" id="PTHR11926:SF1311">
    <property type="entry name" value="UDP-GLYCOSYLTRANSFERASE 74F2"/>
    <property type="match status" value="1"/>
</dbReference>
<keyword evidence="8" id="KW-1185">Reference proteome</keyword>
<reference evidence="7" key="1">
    <citation type="journal article" date="2022" name="Plant J.">
        <title>Strategies of tolerance reflected in two North American maple genomes.</title>
        <authorList>
            <person name="McEvoy S.L."/>
            <person name="Sezen U.U."/>
            <person name="Trouern-Trend A."/>
            <person name="McMahon S.M."/>
            <person name="Schaberg P.G."/>
            <person name="Yang J."/>
            <person name="Wegrzyn J.L."/>
            <person name="Swenson N.G."/>
        </authorList>
    </citation>
    <scope>NUCLEOTIDE SEQUENCE</scope>
    <source>
        <strain evidence="7">91603</strain>
    </source>
</reference>
<evidence type="ECO:0000259" key="6">
    <source>
        <dbReference type="Pfam" id="PF26168"/>
    </source>
</evidence>
<dbReference type="FunFam" id="3.40.50.2000:FF:000057">
    <property type="entry name" value="Glycosyltransferase"/>
    <property type="match status" value="1"/>
</dbReference>
<dbReference type="GO" id="GO:0080043">
    <property type="term" value="F:quercetin 3-O-glucosyltransferase activity"/>
    <property type="evidence" value="ECO:0007669"/>
    <property type="project" value="TreeGrafter"/>
</dbReference>
<dbReference type="InterPro" id="IPR058980">
    <property type="entry name" value="Glyco_transf_N"/>
</dbReference>
<dbReference type="InterPro" id="IPR035595">
    <property type="entry name" value="UDP_glycos_trans_CS"/>
</dbReference>
<evidence type="ECO:0000313" key="7">
    <source>
        <dbReference type="EMBL" id="KAI9196676.1"/>
    </source>
</evidence>
<reference evidence="7" key="2">
    <citation type="submission" date="2023-02" db="EMBL/GenBank/DDBJ databases">
        <authorList>
            <person name="Swenson N.G."/>
            <person name="Wegrzyn J.L."/>
            <person name="Mcevoy S.L."/>
        </authorList>
    </citation>
    <scope>NUCLEOTIDE SEQUENCE</scope>
    <source>
        <strain evidence="7">91603</strain>
        <tissue evidence="7">Leaf</tissue>
    </source>
</reference>
<dbReference type="Pfam" id="PF26168">
    <property type="entry name" value="Glyco_transf_N"/>
    <property type="match status" value="1"/>
</dbReference>
<dbReference type="EC" id="2.4.1.-" evidence="5"/>
<comment type="caution">
    <text evidence="7">The sequence shown here is derived from an EMBL/GenBank/DDBJ whole genome shotgun (WGS) entry which is preliminary data.</text>
</comment>
<dbReference type="CDD" id="cd03784">
    <property type="entry name" value="GT1_Gtf-like"/>
    <property type="match status" value="1"/>
</dbReference>
<keyword evidence="3 4" id="KW-0808">Transferase</keyword>
<comment type="similarity">
    <text evidence="1 4">Belongs to the UDP-glycosyltransferase family.</text>
</comment>
<accession>A0AAD5P494</accession>
<evidence type="ECO:0000256" key="3">
    <source>
        <dbReference type="ARBA" id="ARBA00022679"/>
    </source>
</evidence>
<dbReference type="Pfam" id="PF00201">
    <property type="entry name" value="UDPGT"/>
    <property type="match status" value="1"/>
</dbReference>
<evidence type="ECO:0000256" key="2">
    <source>
        <dbReference type="ARBA" id="ARBA00022676"/>
    </source>
</evidence>
<dbReference type="Gene3D" id="3.40.50.2000">
    <property type="entry name" value="Glycogen Phosphorylase B"/>
    <property type="match status" value="2"/>
</dbReference>
<dbReference type="SUPFAM" id="SSF53756">
    <property type="entry name" value="UDP-Glycosyltransferase/glycogen phosphorylase"/>
    <property type="match status" value="1"/>
</dbReference>
<protein>
    <recommendedName>
        <fullName evidence="5">Glycosyltransferase</fullName>
        <ecNumber evidence="5">2.4.1.-</ecNumber>
    </recommendedName>
</protein>
<keyword evidence="2 4" id="KW-0328">Glycosyltransferase</keyword>
<sequence>MEDKKVYRAHVLVLPYPSQGHINPMLQFSKRLASKGLKLTFAITLFISKSFNVVPERSGDSAVEIETISDGYDEGGFAEAESIHEYLRRMEACGSKTLTEIITKHRSSSNPIDCILYDPFLYWALDVVNKFGLVGAAFFTQPCAVNYVYYLVHHGLLKLPLVETPVSIPGLPLLELQDMPSFIYVQSQYPAYFDMVLNQFSNADKAHFVLVNTFYNLEQEVVDSMSKFCPLLTIGPTVPSFYLDNRVQNDKDNDLNLYKLLDPSICTNWLNTKPERSVVYVSFGSMACLSNEQMEELAWGLKQSNFYFFWVVRASEEPKLPKQFIGEIADKGLLVKWSPQLEVLSNKALGCFFSHGGWNSSIEALCLEVPMVVMPQWTDQPMNAKCVEDVWKVGIRVRVDEDGIVRREEIENCIREVMEGEKGREMRKNSKKWRELAIKAVSEGGTTDKNIDEFVSKLTYFKQQSLT</sequence>
<dbReference type="EMBL" id="JAJSOW010000003">
    <property type="protein sequence ID" value="KAI9196676.1"/>
    <property type="molecule type" value="Genomic_DNA"/>
</dbReference>
<organism evidence="7 8">
    <name type="scientific">Acer negundo</name>
    <name type="common">Box elder</name>
    <dbReference type="NCBI Taxonomy" id="4023"/>
    <lineage>
        <taxon>Eukaryota</taxon>
        <taxon>Viridiplantae</taxon>
        <taxon>Streptophyta</taxon>
        <taxon>Embryophyta</taxon>
        <taxon>Tracheophyta</taxon>
        <taxon>Spermatophyta</taxon>
        <taxon>Magnoliopsida</taxon>
        <taxon>eudicotyledons</taxon>
        <taxon>Gunneridae</taxon>
        <taxon>Pentapetalae</taxon>
        <taxon>rosids</taxon>
        <taxon>malvids</taxon>
        <taxon>Sapindales</taxon>
        <taxon>Sapindaceae</taxon>
        <taxon>Hippocastanoideae</taxon>
        <taxon>Acereae</taxon>
        <taxon>Acer</taxon>
    </lineage>
</organism>
<evidence type="ECO:0000256" key="5">
    <source>
        <dbReference type="RuleBase" id="RU362057"/>
    </source>
</evidence>
<proteinExistence type="inferred from homology"/>
<gene>
    <name evidence="7" type="ORF">LWI28_026004</name>
</gene>